<dbReference type="InterPro" id="IPR011992">
    <property type="entry name" value="EF-hand-dom_pair"/>
</dbReference>
<accession>C1BRC5</accession>
<sequence length="152" mass="17155">MSRKISMKLDAELLEAFKLFDKDNDGRITKDEISDLISSLGGDSNCPHVKELIIGADKLGAVDLSQFMSLWKGFKTSVNEQEGTEEEIKSAFMDYDIDGDGYITQAEMVQALRNMGFVSNKEEEAYRCLKDMDLDGDGRVSFSEFMIKWRVA</sequence>
<dbReference type="GO" id="GO:0005509">
    <property type="term" value="F:calcium ion binding"/>
    <property type="evidence" value="ECO:0007669"/>
    <property type="project" value="InterPro"/>
</dbReference>
<feature type="domain" description="EF-hand" evidence="3">
    <location>
        <begin position="83"/>
        <end position="118"/>
    </location>
</feature>
<feature type="domain" description="EF-hand" evidence="3">
    <location>
        <begin position="120"/>
        <end position="152"/>
    </location>
</feature>
<proteinExistence type="evidence at transcript level"/>
<dbReference type="Pfam" id="PF13499">
    <property type="entry name" value="EF-hand_7"/>
    <property type="match status" value="1"/>
</dbReference>
<keyword evidence="1" id="KW-0677">Repeat</keyword>
<dbReference type="SUPFAM" id="SSF47473">
    <property type="entry name" value="EF-hand"/>
    <property type="match status" value="1"/>
</dbReference>
<organism evidence="4">
    <name type="scientific">Caligus rogercresseyi</name>
    <name type="common">Sea louse</name>
    <dbReference type="NCBI Taxonomy" id="217165"/>
    <lineage>
        <taxon>Eukaryota</taxon>
        <taxon>Metazoa</taxon>
        <taxon>Ecdysozoa</taxon>
        <taxon>Arthropoda</taxon>
        <taxon>Crustacea</taxon>
        <taxon>Multicrustacea</taxon>
        <taxon>Hexanauplia</taxon>
        <taxon>Copepoda</taxon>
        <taxon>Siphonostomatoida</taxon>
        <taxon>Caligidae</taxon>
        <taxon>Caligus</taxon>
    </lineage>
</organism>
<dbReference type="InterPro" id="IPR018247">
    <property type="entry name" value="EF_Hand_1_Ca_BS"/>
</dbReference>
<protein>
    <submittedName>
        <fullName evidence="4">Calmodulin</fullName>
    </submittedName>
</protein>
<evidence type="ECO:0000256" key="1">
    <source>
        <dbReference type="ARBA" id="ARBA00022737"/>
    </source>
</evidence>
<gene>
    <name evidence="4" type="primary">CALM</name>
</gene>
<dbReference type="FunFam" id="1.10.238.10:FF:000001">
    <property type="entry name" value="Calmodulin 1"/>
    <property type="match status" value="1"/>
</dbReference>
<dbReference type="SMART" id="SM00054">
    <property type="entry name" value="EFh"/>
    <property type="match status" value="3"/>
</dbReference>
<evidence type="ECO:0000256" key="2">
    <source>
        <dbReference type="ARBA" id="ARBA00022837"/>
    </source>
</evidence>
<dbReference type="Pfam" id="PF13405">
    <property type="entry name" value="EF-hand_6"/>
    <property type="match status" value="1"/>
</dbReference>
<keyword evidence="2" id="KW-0106">Calcium</keyword>
<dbReference type="EMBL" id="BT077154">
    <property type="protein sequence ID" value="ACO11578.1"/>
    <property type="molecule type" value="mRNA"/>
</dbReference>
<dbReference type="CDD" id="cd00051">
    <property type="entry name" value="EFh"/>
    <property type="match status" value="2"/>
</dbReference>
<name>C1BRC5_CALRO</name>
<reference evidence="4" key="1">
    <citation type="submission" date="2009-03" db="EMBL/GenBank/DDBJ databases">
        <title>Caligus rogercresseyi ESTs and full-length cDNAs.</title>
        <authorList>
            <person name="Yasuike M."/>
            <person name="von Schalburg K."/>
            <person name="Cooper G."/>
            <person name="Leong J."/>
            <person name="Jones S.R.M."/>
            <person name="Koop B.F."/>
        </authorList>
    </citation>
    <scope>NUCLEOTIDE SEQUENCE</scope>
    <source>
        <tissue evidence="4">Whole tissue</tissue>
    </source>
</reference>
<dbReference type="InterPro" id="IPR002048">
    <property type="entry name" value="EF_hand_dom"/>
</dbReference>
<dbReference type="PROSITE" id="PS00018">
    <property type="entry name" value="EF_HAND_1"/>
    <property type="match status" value="3"/>
</dbReference>
<evidence type="ECO:0000313" key="4">
    <source>
        <dbReference type="EMBL" id="ACO11578.1"/>
    </source>
</evidence>
<dbReference type="PROSITE" id="PS50222">
    <property type="entry name" value="EF_HAND_2"/>
    <property type="match status" value="3"/>
</dbReference>
<feature type="domain" description="EF-hand" evidence="3">
    <location>
        <begin position="8"/>
        <end position="43"/>
    </location>
</feature>
<dbReference type="AlphaFoldDB" id="C1BRC5"/>
<dbReference type="PANTHER" id="PTHR23050">
    <property type="entry name" value="CALCIUM BINDING PROTEIN"/>
    <property type="match status" value="1"/>
</dbReference>
<dbReference type="InterPro" id="IPR050145">
    <property type="entry name" value="Centrin_CML-like"/>
</dbReference>
<evidence type="ECO:0000259" key="3">
    <source>
        <dbReference type="PROSITE" id="PS50222"/>
    </source>
</evidence>
<dbReference type="Gene3D" id="1.10.238.10">
    <property type="entry name" value="EF-hand"/>
    <property type="match status" value="2"/>
</dbReference>